<reference evidence="3 4" key="1">
    <citation type="submission" date="2016-11" db="EMBL/GenBank/DDBJ databases">
        <authorList>
            <person name="Jaros S."/>
            <person name="Januszkiewicz K."/>
            <person name="Wedrychowicz H."/>
        </authorList>
    </citation>
    <scope>NUCLEOTIDE SEQUENCE [LARGE SCALE GENOMIC DNA]</scope>
    <source>
        <strain evidence="3 4">DSM 29431</strain>
    </source>
</reference>
<dbReference type="EMBL" id="FQXC01000009">
    <property type="protein sequence ID" value="SHI04820.1"/>
    <property type="molecule type" value="Genomic_DNA"/>
</dbReference>
<dbReference type="Proteomes" id="UP000184221">
    <property type="component" value="Unassembled WGS sequence"/>
</dbReference>
<organism evidence="3 4">
    <name type="scientific">Marivita hallyeonensis</name>
    <dbReference type="NCBI Taxonomy" id="996342"/>
    <lineage>
        <taxon>Bacteria</taxon>
        <taxon>Pseudomonadati</taxon>
        <taxon>Pseudomonadota</taxon>
        <taxon>Alphaproteobacteria</taxon>
        <taxon>Rhodobacterales</taxon>
        <taxon>Roseobacteraceae</taxon>
        <taxon>Marivita</taxon>
    </lineage>
</organism>
<gene>
    <name evidence="3" type="ORF">SAMN05443551_4214</name>
</gene>
<keyword evidence="4" id="KW-1185">Reference proteome</keyword>
<dbReference type="STRING" id="996342.SAMN05443551_4214"/>
<sequence>MTRILFLILCFGFVAACDSGGGDVLNPPVEEDPDTDTPTDGETDPDATPIDSDRELPPGTAEPTPDSSIVRTEERTDDGGGFAENVRYLNDQGQDQFVVDNLAFDGDNVYERGTAVSQLAGFGVYEGAESTVDPDTGNVLGTFQYRAVYGRSRTGQTEFAIVRTGSYIDYGFGGFVYQRNSTDFNGDPVRLVLPEDGDAQYVGEYAGIRIFDGQSGLEYVSGEAELFLDFKDFNNGQRGVALFVRDRRLFDVNGNDITNDYLAAIGADNGGASGDGAPSRNLIILTDDAGNPVLPNLASIVSPTNADTNGEITGDIAERARFDDGSIVTTAEGTYFGIVSGTDASEIVGVLVIEGGDPRNDSTVQESGGFIIYRQ</sequence>
<feature type="region of interest" description="Disordered" evidence="1">
    <location>
        <begin position="24"/>
        <end position="81"/>
    </location>
</feature>
<proteinExistence type="predicted"/>
<name>A0A1M5XYF3_9RHOB</name>
<feature type="compositionally biased region" description="Acidic residues" evidence="1">
    <location>
        <begin position="29"/>
        <end position="45"/>
    </location>
</feature>
<dbReference type="PROSITE" id="PS51257">
    <property type="entry name" value="PROKAR_LIPOPROTEIN"/>
    <property type="match status" value="1"/>
</dbReference>
<feature type="signal peptide" evidence="2">
    <location>
        <begin position="1"/>
        <end position="16"/>
    </location>
</feature>
<feature type="chain" id="PRO_5012883883" description="Transferrin-binding protein B C-lobe/N-lobe beta barrel domain-containing protein" evidence="2">
    <location>
        <begin position="17"/>
        <end position="375"/>
    </location>
</feature>
<dbReference type="AlphaFoldDB" id="A0A1M5XYF3"/>
<dbReference type="OrthoDB" id="7739218at2"/>
<protein>
    <recommendedName>
        <fullName evidence="5">Transferrin-binding protein B C-lobe/N-lobe beta barrel domain-containing protein</fullName>
    </recommendedName>
</protein>
<evidence type="ECO:0000256" key="1">
    <source>
        <dbReference type="SAM" id="MobiDB-lite"/>
    </source>
</evidence>
<evidence type="ECO:0008006" key="5">
    <source>
        <dbReference type="Google" id="ProtNLM"/>
    </source>
</evidence>
<evidence type="ECO:0000256" key="2">
    <source>
        <dbReference type="SAM" id="SignalP"/>
    </source>
</evidence>
<evidence type="ECO:0000313" key="4">
    <source>
        <dbReference type="Proteomes" id="UP000184221"/>
    </source>
</evidence>
<accession>A0A1M5XYF3</accession>
<keyword evidence="2" id="KW-0732">Signal</keyword>
<dbReference type="RefSeq" id="WP_072780060.1">
    <property type="nucleotide sequence ID" value="NZ_FQXC01000009.1"/>
</dbReference>
<evidence type="ECO:0000313" key="3">
    <source>
        <dbReference type="EMBL" id="SHI04820.1"/>
    </source>
</evidence>